<keyword evidence="3" id="KW-0633">Potassium transport</keyword>
<feature type="transmembrane region" description="Helical" evidence="10">
    <location>
        <begin position="228"/>
        <end position="249"/>
    </location>
</feature>
<dbReference type="InterPro" id="IPR050794">
    <property type="entry name" value="CPA2_transporter"/>
</dbReference>
<comment type="subcellular location">
    <subcellularLocation>
        <location evidence="1">Membrane</location>
        <topology evidence="1">Multi-pass membrane protein</topology>
    </subcellularLocation>
</comment>
<dbReference type="EMBL" id="VEPZ02001080">
    <property type="protein sequence ID" value="KAE8695472.1"/>
    <property type="molecule type" value="Genomic_DNA"/>
</dbReference>
<evidence type="ECO:0000256" key="1">
    <source>
        <dbReference type="ARBA" id="ARBA00004141"/>
    </source>
</evidence>
<protein>
    <submittedName>
        <fullName evidence="13">Uncharacterized protein</fullName>
    </submittedName>
</protein>
<feature type="domain" description="Cation/H+ exchanger transmembrane" evidence="11">
    <location>
        <begin position="50"/>
        <end position="429"/>
    </location>
</feature>
<feature type="transmembrane region" description="Helical" evidence="10">
    <location>
        <begin position="136"/>
        <end position="156"/>
    </location>
</feature>
<keyword evidence="2" id="KW-0813">Transport</keyword>
<evidence type="ECO:0000256" key="4">
    <source>
        <dbReference type="ARBA" id="ARBA00022692"/>
    </source>
</evidence>
<feature type="transmembrane region" description="Helical" evidence="10">
    <location>
        <begin position="319"/>
        <end position="336"/>
    </location>
</feature>
<evidence type="ECO:0000256" key="8">
    <source>
        <dbReference type="ARBA" id="ARBA00023136"/>
    </source>
</evidence>
<keyword evidence="4 10" id="KW-0812">Transmembrane</keyword>
<feature type="transmembrane region" description="Helical" evidence="10">
    <location>
        <begin position="270"/>
        <end position="299"/>
    </location>
</feature>
<accession>A0A6A2ZWG5</accession>
<evidence type="ECO:0000259" key="11">
    <source>
        <dbReference type="Pfam" id="PF00999"/>
    </source>
</evidence>
<evidence type="ECO:0000256" key="3">
    <source>
        <dbReference type="ARBA" id="ARBA00022538"/>
    </source>
</evidence>
<feature type="domain" description="Cation/H(+) antiporter C-terminal" evidence="12">
    <location>
        <begin position="576"/>
        <end position="720"/>
    </location>
</feature>
<keyword evidence="6 10" id="KW-1133">Transmembrane helix</keyword>
<keyword evidence="5" id="KW-0630">Potassium</keyword>
<keyword evidence="7" id="KW-0406">Ion transport</keyword>
<feature type="transmembrane region" description="Helical" evidence="10">
    <location>
        <begin position="100"/>
        <end position="124"/>
    </location>
</feature>
<dbReference type="GO" id="GO:0015297">
    <property type="term" value="F:antiporter activity"/>
    <property type="evidence" value="ECO:0007669"/>
    <property type="project" value="InterPro"/>
</dbReference>
<dbReference type="GO" id="GO:1902600">
    <property type="term" value="P:proton transmembrane transport"/>
    <property type="evidence" value="ECO:0007669"/>
    <property type="project" value="InterPro"/>
</dbReference>
<dbReference type="Pfam" id="PF00999">
    <property type="entry name" value="Na_H_Exchanger"/>
    <property type="match status" value="1"/>
</dbReference>
<dbReference type="Pfam" id="PF23259">
    <property type="entry name" value="CHX17_C"/>
    <property type="match status" value="1"/>
</dbReference>
<dbReference type="PANTHER" id="PTHR32468">
    <property type="entry name" value="CATION/H + ANTIPORTER"/>
    <property type="match status" value="1"/>
</dbReference>
<feature type="transmembrane region" description="Helical" evidence="10">
    <location>
        <begin position="201"/>
        <end position="222"/>
    </location>
</feature>
<evidence type="ECO:0000259" key="12">
    <source>
        <dbReference type="Pfam" id="PF23259"/>
    </source>
</evidence>
<organism evidence="13 14">
    <name type="scientific">Hibiscus syriacus</name>
    <name type="common">Rose of Sharon</name>
    <dbReference type="NCBI Taxonomy" id="106335"/>
    <lineage>
        <taxon>Eukaryota</taxon>
        <taxon>Viridiplantae</taxon>
        <taxon>Streptophyta</taxon>
        <taxon>Embryophyta</taxon>
        <taxon>Tracheophyta</taxon>
        <taxon>Spermatophyta</taxon>
        <taxon>Magnoliopsida</taxon>
        <taxon>eudicotyledons</taxon>
        <taxon>Gunneridae</taxon>
        <taxon>Pentapetalae</taxon>
        <taxon>rosids</taxon>
        <taxon>malvids</taxon>
        <taxon>Malvales</taxon>
        <taxon>Malvaceae</taxon>
        <taxon>Malvoideae</taxon>
        <taxon>Hibiscus</taxon>
    </lineage>
</organism>
<dbReference type="GO" id="GO:0016020">
    <property type="term" value="C:membrane"/>
    <property type="evidence" value="ECO:0007669"/>
    <property type="project" value="UniProtKB-SubCell"/>
</dbReference>
<evidence type="ECO:0000256" key="7">
    <source>
        <dbReference type="ARBA" id="ARBA00023065"/>
    </source>
</evidence>
<dbReference type="PANTHER" id="PTHR32468:SF168">
    <property type="entry name" value="CATION_H(+) ANTIPORTER 15-LIKE"/>
    <property type="match status" value="1"/>
</dbReference>
<dbReference type="GO" id="GO:0012505">
    <property type="term" value="C:endomembrane system"/>
    <property type="evidence" value="ECO:0007669"/>
    <property type="project" value="TreeGrafter"/>
</dbReference>
<dbReference type="InterPro" id="IPR006153">
    <property type="entry name" value="Cation/H_exchanger_TM"/>
</dbReference>
<evidence type="ECO:0000256" key="2">
    <source>
        <dbReference type="ARBA" id="ARBA00022448"/>
    </source>
</evidence>
<feature type="transmembrane region" description="Helical" evidence="10">
    <location>
        <begin position="382"/>
        <end position="399"/>
    </location>
</feature>
<sequence length="729" mass="81065">MGSTTHNAMDTPPAVCVHLNKTQRYNAIFWKPNHSDAVLSTLMLQIILSVVVTRTLHVILRPLKQSKIVCSILAGVILGPSVLGRNKAYSDKMFGSKELLLFYTVSTLAAYLYVFVACIKMDVAMINRAAPHTRKLSLFCLILPFTFVVLLTNGIGKFMPGRGAGNGLPIHFCFVYSISYFIVVTQALDELNLLSSELGQLSSSITMINEFVSGVFIIIGVATEQKGTRNAIYCALSFCSLIPVAVFFVRPIFRRIINRTPKGKPVEERYVIAVILMTFIMGFITDFIGASCGTAFMIMGFTVPDGPPLGMAIVRKCELIVFDVLLPLFFFRIGYHTDLSAIRNWKELVIFGSLVVVEYLGRLIACLLFSSSLKMKERKAVLLSLILSLQGVVQLFQSIRWQQQKLIDDQTYTTIVMGIVVVNAIITPLIEVFLQASDGSPVCAYIIHLLAISSKSVPTLAPYKNHLKMIKYPSSSDNIIRAFLNYAERSKGPVLIEPFTMISPYKYMHETICRFGEKIHAPLIIVPFFNSEEAHGIDGTLRIFNTNIQAFAKCTVGLLVDRGLRSTVNSTTFSYNMAVIFLGGADDCEALALATRASRHSNVTITVSRINMKGNYTTLGDKMQREVDNTLFRNFKAMSVNNGNVVYHELVADGIEDLMKSLRRLTNVCDLVVVGKRHQIPELEALLSWAKYPELGVIGDTIAAPDFVGGRMSVLVLKHHSSENQWRHF</sequence>
<dbReference type="GO" id="GO:0006813">
    <property type="term" value="P:potassium ion transport"/>
    <property type="evidence" value="ECO:0007669"/>
    <property type="project" value="UniProtKB-KW"/>
</dbReference>
<feature type="transmembrane region" description="Helical" evidence="10">
    <location>
        <begin position="411"/>
        <end position="430"/>
    </location>
</feature>
<reference evidence="13" key="1">
    <citation type="submission" date="2019-09" db="EMBL/GenBank/DDBJ databases">
        <title>Draft genome information of white flower Hibiscus syriacus.</title>
        <authorList>
            <person name="Kim Y.-M."/>
        </authorList>
    </citation>
    <scope>NUCLEOTIDE SEQUENCE [LARGE SCALE GENOMIC DNA]</scope>
    <source>
        <strain evidence="13">YM2019G1</strain>
    </source>
</reference>
<dbReference type="AlphaFoldDB" id="A0A6A2ZWG5"/>
<evidence type="ECO:0000256" key="10">
    <source>
        <dbReference type="SAM" id="Phobius"/>
    </source>
</evidence>
<feature type="transmembrane region" description="Helical" evidence="10">
    <location>
        <begin position="348"/>
        <end position="370"/>
    </location>
</feature>
<name>A0A6A2ZWG5_HIBSY</name>
<feature type="transmembrane region" description="Helical" evidence="10">
    <location>
        <begin position="37"/>
        <end position="56"/>
    </location>
</feature>
<keyword evidence="14" id="KW-1185">Reference proteome</keyword>
<evidence type="ECO:0000256" key="6">
    <source>
        <dbReference type="ARBA" id="ARBA00022989"/>
    </source>
</evidence>
<dbReference type="Gene3D" id="1.20.1530.20">
    <property type="match status" value="1"/>
</dbReference>
<evidence type="ECO:0000313" key="13">
    <source>
        <dbReference type="EMBL" id="KAE8695472.1"/>
    </source>
</evidence>
<dbReference type="GO" id="GO:0006885">
    <property type="term" value="P:regulation of pH"/>
    <property type="evidence" value="ECO:0007669"/>
    <property type="project" value="TreeGrafter"/>
</dbReference>
<keyword evidence="8 10" id="KW-0472">Membrane</keyword>
<gene>
    <name evidence="13" type="ORF">F3Y22_tig00110705pilonHSYRG00026</name>
</gene>
<comment type="similarity">
    <text evidence="9">Belongs to the monovalent cation:proton antiporter 2 (CPA2) transporter (TC 2.A.37) family. CHX (TC 2.A.37.4) subfamily.</text>
</comment>
<feature type="transmembrane region" description="Helical" evidence="10">
    <location>
        <begin position="68"/>
        <end position="88"/>
    </location>
</feature>
<dbReference type="InterPro" id="IPR038770">
    <property type="entry name" value="Na+/solute_symporter_sf"/>
</dbReference>
<evidence type="ECO:0000313" key="14">
    <source>
        <dbReference type="Proteomes" id="UP000436088"/>
    </source>
</evidence>
<comment type="caution">
    <text evidence="13">The sequence shown here is derived from an EMBL/GenBank/DDBJ whole genome shotgun (WGS) entry which is preliminary data.</text>
</comment>
<evidence type="ECO:0000256" key="5">
    <source>
        <dbReference type="ARBA" id="ARBA00022958"/>
    </source>
</evidence>
<feature type="transmembrane region" description="Helical" evidence="10">
    <location>
        <begin position="168"/>
        <end position="189"/>
    </location>
</feature>
<dbReference type="InterPro" id="IPR057290">
    <property type="entry name" value="CHX17_C"/>
</dbReference>
<proteinExistence type="inferred from homology"/>
<dbReference type="Proteomes" id="UP000436088">
    <property type="component" value="Unassembled WGS sequence"/>
</dbReference>
<evidence type="ECO:0000256" key="9">
    <source>
        <dbReference type="ARBA" id="ARBA00038341"/>
    </source>
</evidence>